<dbReference type="KEGG" id="smo:SELMODRAFT_410925"/>
<dbReference type="InParanoid" id="D8RGB1"/>
<gene>
    <name evidence="2" type="ORF">SELMODRAFT_410925</name>
</gene>
<feature type="compositionally biased region" description="Low complexity" evidence="1">
    <location>
        <begin position="111"/>
        <end position="128"/>
    </location>
</feature>
<name>D8RGB1_SELML</name>
<dbReference type="HOGENOM" id="CLU_093649_0_0_1"/>
<sequence length="198" mass="21530">MKPDNIYICNRIYKIRSETVLPRKLNSTASTTNLNGVHVSLDSPEVPGTLRIMEHNNSGGSSSGSHGNGMNEAVLTLEGQIMIGPVKQSLRIRHGRAGGRSSTDGNGHNLPESPFASPHHSESSSNSRIPEEHHDQPPSLSIKEKMMGLDLNEVFNLAPPHNNIICCICLTLCRATQTGPQPYLLSAVYPEGYQRIKG</sequence>
<feature type="compositionally biased region" description="Basic and acidic residues" evidence="1">
    <location>
        <begin position="129"/>
        <end position="139"/>
    </location>
</feature>
<evidence type="ECO:0000313" key="3">
    <source>
        <dbReference type="Proteomes" id="UP000001514"/>
    </source>
</evidence>
<accession>D8RGB1</accession>
<evidence type="ECO:0000313" key="2">
    <source>
        <dbReference type="EMBL" id="EFJ29266.1"/>
    </source>
</evidence>
<dbReference type="Proteomes" id="UP000001514">
    <property type="component" value="Unassembled WGS sequence"/>
</dbReference>
<protein>
    <submittedName>
        <fullName evidence="2">Uncharacterized protein</fullName>
    </submittedName>
</protein>
<evidence type="ECO:0000256" key="1">
    <source>
        <dbReference type="SAM" id="MobiDB-lite"/>
    </source>
</evidence>
<feature type="region of interest" description="Disordered" evidence="1">
    <location>
        <begin position="95"/>
        <end position="139"/>
    </location>
</feature>
<reference evidence="2 3" key="1">
    <citation type="journal article" date="2011" name="Science">
        <title>The Selaginella genome identifies genetic changes associated with the evolution of vascular plants.</title>
        <authorList>
            <person name="Banks J.A."/>
            <person name="Nishiyama T."/>
            <person name="Hasebe M."/>
            <person name="Bowman J.L."/>
            <person name="Gribskov M."/>
            <person name="dePamphilis C."/>
            <person name="Albert V.A."/>
            <person name="Aono N."/>
            <person name="Aoyama T."/>
            <person name="Ambrose B.A."/>
            <person name="Ashton N.W."/>
            <person name="Axtell M.J."/>
            <person name="Barker E."/>
            <person name="Barker M.S."/>
            <person name="Bennetzen J.L."/>
            <person name="Bonawitz N.D."/>
            <person name="Chapple C."/>
            <person name="Cheng C."/>
            <person name="Correa L.G."/>
            <person name="Dacre M."/>
            <person name="DeBarry J."/>
            <person name="Dreyer I."/>
            <person name="Elias M."/>
            <person name="Engstrom E.M."/>
            <person name="Estelle M."/>
            <person name="Feng L."/>
            <person name="Finet C."/>
            <person name="Floyd S.K."/>
            <person name="Frommer W.B."/>
            <person name="Fujita T."/>
            <person name="Gramzow L."/>
            <person name="Gutensohn M."/>
            <person name="Harholt J."/>
            <person name="Hattori M."/>
            <person name="Heyl A."/>
            <person name="Hirai T."/>
            <person name="Hiwatashi Y."/>
            <person name="Ishikawa M."/>
            <person name="Iwata M."/>
            <person name="Karol K.G."/>
            <person name="Koehler B."/>
            <person name="Kolukisaoglu U."/>
            <person name="Kubo M."/>
            <person name="Kurata T."/>
            <person name="Lalonde S."/>
            <person name="Li K."/>
            <person name="Li Y."/>
            <person name="Litt A."/>
            <person name="Lyons E."/>
            <person name="Manning G."/>
            <person name="Maruyama T."/>
            <person name="Michael T.P."/>
            <person name="Mikami K."/>
            <person name="Miyazaki S."/>
            <person name="Morinaga S."/>
            <person name="Murata T."/>
            <person name="Mueller-Roeber B."/>
            <person name="Nelson D.R."/>
            <person name="Obara M."/>
            <person name="Oguri Y."/>
            <person name="Olmstead R.G."/>
            <person name="Onodera N."/>
            <person name="Petersen B.L."/>
            <person name="Pils B."/>
            <person name="Prigge M."/>
            <person name="Rensing S.A."/>
            <person name="Riano-Pachon D.M."/>
            <person name="Roberts A.W."/>
            <person name="Sato Y."/>
            <person name="Scheller H.V."/>
            <person name="Schulz B."/>
            <person name="Schulz C."/>
            <person name="Shakirov E.V."/>
            <person name="Shibagaki N."/>
            <person name="Shinohara N."/>
            <person name="Shippen D.E."/>
            <person name="Soerensen I."/>
            <person name="Sotooka R."/>
            <person name="Sugimoto N."/>
            <person name="Sugita M."/>
            <person name="Sumikawa N."/>
            <person name="Tanurdzic M."/>
            <person name="Theissen G."/>
            <person name="Ulvskov P."/>
            <person name="Wakazuki S."/>
            <person name="Weng J.K."/>
            <person name="Willats W.W."/>
            <person name="Wipf D."/>
            <person name="Wolf P.G."/>
            <person name="Yang L."/>
            <person name="Zimmer A.D."/>
            <person name="Zhu Q."/>
            <person name="Mitros T."/>
            <person name="Hellsten U."/>
            <person name="Loque D."/>
            <person name="Otillar R."/>
            <person name="Salamov A."/>
            <person name="Schmutz J."/>
            <person name="Shapiro H."/>
            <person name="Lindquist E."/>
            <person name="Lucas S."/>
            <person name="Rokhsar D."/>
            <person name="Grigoriev I.V."/>
        </authorList>
    </citation>
    <scope>NUCLEOTIDE SEQUENCE [LARGE SCALE GENOMIC DNA]</scope>
</reference>
<dbReference type="EMBL" id="GL377578">
    <property type="protein sequence ID" value="EFJ29266.1"/>
    <property type="molecule type" value="Genomic_DNA"/>
</dbReference>
<organism evidence="3">
    <name type="scientific">Selaginella moellendorffii</name>
    <name type="common">Spikemoss</name>
    <dbReference type="NCBI Taxonomy" id="88036"/>
    <lineage>
        <taxon>Eukaryota</taxon>
        <taxon>Viridiplantae</taxon>
        <taxon>Streptophyta</taxon>
        <taxon>Embryophyta</taxon>
        <taxon>Tracheophyta</taxon>
        <taxon>Lycopodiopsida</taxon>
        <taxon>Selaginellales</taxon>
        <taxon>Selaginellaceae</taxon>
        <taxon>Selaginella</taxon>
    </lineage>
</organism>
<dbReference type="AlphaFoldDB" id="D8RGB1"/>
<proteinExistence type="predicted"/>
<keyword evidence="3" id="KW-1185">Reference proteome</keyword>
<dbReference type="Gramene" id="EFJ29266">
    <property type="protein sequence ID" value="EFJ29266"/>
    <property type="gene ID" value="SELMODRAFT_410925"/>
</dbReference>